<dbReference type="GO" id="GO:0008270">
    <property type="term" value="F:zinc ion binding"/>
    <property type="evidence" value="ECO:0007669"/>
    <property type="project" value="UniProtKB-KW"/>
</dbReference>
<evidence type="ECO:0000256" key="4">
    <source>
        <dbReference type="ARBA" id="ARBA00022771"/>
    </source>
</evidence>
<dbReference type="GO" id="GO:0000981">
    <property type="term" value="F:DNA-binding transcription factor activity, RNA polymerase II-specific"/>
    <property type="evidence" value="ECO:0007669"/>
    <property type="project" value="TreeGrafter"/>
</dbReference>
<dbReference type="SMART" id="SM00355">
    <property type="entry name" value="ZnF_C2H2"/>
    <property type="match status" value="7"/>
</dbReference>
<dbReference type="Gene3D" id="3.30.160.60">
    <property type="entry name" value="Classic Zinc Finger"/>
    <property type="match status" value="5"/>
</dbReference>
<keyword evidence="6" id="KW-0238">DNA-binding</keyword>
<evidence type="ECO:0000256" key="6">
    <source>
        <dbReference type="ARBA" id="ARBA00023125"/>
    </source>
</evidence>
<dbReference type="Proteomes" id="UP001152799">
    <property type="component" value="Chromosome 8"/>
</dbReference>
<dbReference type="GO" id="GO:0003677">
    <property type="term" value="F:DNA binding"/>
    <property type="evidence" value="ECO:0007669"/>
    <property type="project" value="UniProtKB-KW"/>
</dbReference>
<evidence type="ECO:0000256" key="3">
    <source>
        <dbReference type="ARBA" id="ARBA00022737"/>
    </source>
</evidence>
<dbReference type="FunFam" id="3.30.160.60:FF:000110">
    <property type="entry name" value="Zinc finger protein-like"/>
    <property type="match status" value="1"/>
</dbReference>
<dbReference type="SUPFAM" id="SSF57667">
    <property type="entry name" value="beta-beta-alpha zinc fingers"/>
    <property type="match status" value="4"/>
</dbReference>
<evidence type="ECO:0000313" key="10">
    <source>
        <dbReference type="EMBL" id="CAG9772057.1"/>
    </source>
</evidence>
<keyword evidence="4 8" id="KW-0863">Zinc-finger</keyword>
<organism evidence="10 11">
    <name type="scientific">Ceutorhynchus assimilis</name>
    <name type="common">cabbage seed weevil</name>
    <dbReference type="NCBI Taxonomy" id="467358"/>
    <lineage>
        <taxon>Eukaryota</taxon>
        <taxon>Metazoa</taxon>
        <taxon>Ecdysozoa</taxon>
        <taxon>Arthropoda</taxon>
        <taxon>Hexapoda</taxon>
        <taxon>Insecta</taxon>
        <taxon>Pterygota</taxon>
        <taxon>Neoptera</taxon>
        <taxon>Endopterygota</taxon>
        <taxon>Coleoptera</taxon>
        <taxon>Polyphaga</taxon>
        <taxon>Cucujiformia</taxon>
        <taxon>Curculionidae</taxon>
        <taxon>Ceutorhynchinae</taxon>
        <taxon>Ceutorhynchus</taxon>
    </lineage>
</organism>
<comment type="subcellular location">
    <subcellularLocation>
        <location evidence="1">Nucleus</location>
    </subcellularLocation>
</comment>
<keyword evidence="7" id="KW-0539">Nucleus</keyword>
<dbReference type="EMBL" id="OU892284">
    <property type="protein sequence ID" value="CAG9772057.1"/>
    <property type="molecule type" value="Genomic_DNA"/>
</dbReference>
<evidence type="ECO:0000256" key="8">
    <source>
        <dbReference type="PROSITE-ProRule" id="PRU00042"/>
    </source>
</evidence>
<feature type="domain" description="C2H2-type" evidence="9">
    <location>
        <begin position="360"/>
        <end position="394"/>
    </location>
</feature>
<name>A0A9N9QMQ7_9CUCU</name>
<dbReference type="GO" id="GO:0005634">
    <property type="term" value="C:nucleus"/>
    <property type="evidence" value="ECO:0007669"/>
    <property type="project" value="UniProtKB-SubCell"/>
</dbReference>
<dbReference type="AlphaFoldDB" id="A0A9N9QMQ7"/>
<dbReference type="PROSITE" id="PS00028">
    <property type="entry name" value="ZINC_FINGER_C2H2_1"/>
    <property type="match status" value="6"/>
</dbReference>
<dbReference type="FunFam" id="3.30.160.60:FF:000624">
    <property type="entry name" value="zinc finger protein 697"/>
    <property type="match status" value="1"/>
</dbReference>
<dbReference type="PROSITE" id="PS50157">
    <property type="entry name" value="ZINC_FINGER_C2H2_2"/>
    <property type="match status" value="6"/>
</dbReference>
<evidence type="ECO:0000256" key="1">
    <source>
        <dbReference type="ARBA" id="ARBA00004123"/>
    </source>
</evidence>
<keyword evidence="3" id="KW-0677">Repeat</keyword>
<keyword evidence="11" id="KW-1185">Reference proteome</keyword>
<keyword evidence="5" id="KW-0862">Zinc</keyword>
<dbReference type="OrthoDB" id="3437960at2759"/>
<evidence type="ECO:0000259" key="9">
    <source>
        <dbReference type="PROSITE" id="PS50157"/>
    </source>
</evidence>
<feature type="domain" description="C2H2-type" evidence="9">
    <location>
        <begin position="304"/>
        <end position="331"/>
    </location>
</feature>
<protein>
    <recommendedName>
        <fullName evidence="9">C2H2-type domain-containing protein</fullName>
    </recommendedName>
</protein>
<proteinExistence type="predicted"/>
<dbReference type="PANTHER" id="PTHR24394:SF29">
    <property type="entry name" value="MYONEURIN"/>
    <property type="match status" value="1"/>
</dbReference>
<feature type="domain" description="C2H2-type" evidence="9">
    <location>
        <begin position="217"/>
        <end position="244"/>
    </location>
</feature>
<dbReference type="PANTHER" id="PTHR24394">
    <property type="entry name" value="ZINC FINGER PROTEIN"/>
    <property type="match status" value="1"/>
</dbReference>
<feature type="domain" description="C2H2-type" evidence="9">
    <location>
        <begin position="332"/>
        <end position="359"/>
    </location>
</feature>
<dbReference type="FunFam" id="3.30.160.60:FF:000045">
    <property type="entry name" value="ZFP69 zinc finger protein B"/>
    <property type="match status" value="1"/>
</dbReference>
<evidence type="ECO:0000313" key="11">
    <source>
        <dbReference type="Proteomes" id="UP001152799"/>
    </source>
</evidence>
<evidence type="ECO:0000256" key="5">
    <source>
        <dbReference type="ARBA" id="ARBA00022833"/>
    </source>
</evidence>
<dbReference type="InterPro" id="IPR036236">
    <property type="entry name" value="Znf_C2H2_sf"/>
</dbReference>
<evidence type="ECO:0000256" key="2">
    <source>
        <dbReference type="ARBA" id="ARBA00022723"/>
    </source>
</evidence>
<sequence length="404" mass="47548">MASVSNLIRKIFDSYDVVAVEEEQNRDSMEIQKSILDPDQIKSKAIDDFKNLNCIELYFEENDSEEVIALENIGNEPSVISFNRLNIPILYKCPNCETHFPSEYQCQKHYCNVKSKFSQASFYDMDQNIEDILETLHLPKNIDDQNQDTAYQSIKNKLDKDASQKTFLNIYCNKKPKYQKIAPKKRNCSIACAEESKCEKGIYVFDSLGAHQNKYIFTCSTCPEIFQSAKALSTHTELHKSLKPYECDICKRSFWKNCHLWQHMKFHLGIKPFACPHEGCEARYTIRPDLKDHICKVHTRERRFRCNVCNKHFLTGSVYYQHRMIHTNDRRHACDVCDRKFLRSSALRQHYRIHTNEKPYKCAYNNCGKSFRQKGDRNAHLRTQHLNVHNDHNRSPRMLLPKNI</sequence>
<keyword evidence="2" id="KW-0479">Metal-binding</keyword>
<dbReference type="FunFam" id="3.30.160.60:FF:001102">
    <property type="entry name" value="Transcription factor IIIA"/>
    <property type="match status" value="1"/>
</dbReference>
<dbReference type="Pfam" id="PF00096">
    <property type="entry name" value="zf-C2H2"/>
    <property type="match status" value="2"/>
</dbReference>
<feature type="domain" description="C2H2-type" evidence="9">
    <location>
        <begin position="245"/>
        <end position="272"/>
    </location>
</feature>
<dbReference type="InterPro" id="IPR013087">
    <property type="entry name" value="Znf_C2H2_type"/>
</dbReference>
<evidence type="ECO:0000256" key="7">
    <source>
        <dbReference type="ARBA" id="ARBA00023242"/>
    </source>
</evidence>
<reference evidence="10" key="1">
    <citation type="submission" date="2022-01" db="EMBL/GenBank/DDBJ databases">
        <authorList>
            <person name="King R."/>
        </authorList>
    </citation>
    <scope>NUCLEOTIDE SEQUENCE</scope>
</reference>
<gene>
    <name evidence="10" type="ORF">CEUTPL_LOCUS12479</name>
</gene>
<feature type="domain" description="C2H2-type" evidence="9">
    <location>
        <begin position="273"/>
        <end position="303"/>
    </location>
</feature>
<accession>A0A9N9QMQ7</accession>